<feature type="transmembrane region" description="Helical" evidence="7">
    <location>
        <begin position="202"/>
        <end position="222"/>
    </location>
</feature>
<evidence type="ECO:0000256" key="5">
    <source>
        <dbReference type="ARBA" id="ARBA00023136"/>
    </source>
</evidence>
<evidence type="ECO:0000256" key="3">
    <source>
        <dbReference type="ARBA" id="ARBA00022692"/>
    </source>
</evidence>
<protein>
    <recommendedName>
        <fullName evidence="8">EamA domain-containing protein</fullName>
    </recommendedName>
</protein>
<comment type="similarity">
    <text evidence="2">Belongs to the drug/metabolite transporter (DMT) superfamily. 10 TMS drug/metabolite exporter (DME) (TC 2.A.7.3) family.</text>
</comment>
<evidence type="ECO:0000256" key="7">
    <source>
        <dbReference type="SAM" id="Phobius"/>
    </source>
</evidence>
<dbReference type="Pfam" id="PF00892">
    <property type="entry name" value="EamA"/>
    <property type="match status" value="1"/>
</dbReference>
<keyword evidence="5 7" id="KW-0472">Membrane</keyword>
<gene>
    <name evidence="9" type="ORF">L288_01045</name>
</gene>
<name>T0ISH3_9SPHN</name>
<evidence type="ECO:0000256" key="4">
    <source>
        <dbReference type="ARBA" id="ARBA00022989"/>
    </source>
</evidence>
<feature type="transmembrane region" description="Helical" evidence="7">
    <location>
        <begin position="62"/>
        <end position="85"/>
    </location>
</feature>
<feature type="transmembrane region" description="Helical" evidence="7">
    <location>
        <begin position="284"/>
        <end position="302"/>
    </location>
</feature>
<keyword evidence="4 7" id="KW-1133">Transmembrane helix</keyword>
<evidence type="ECO:0000259" key="8">
    <source>
        <dbReference type="Pfam" id="PF00892"/>
    </source>
</evidence>
<dbReference type="EMBL" id="ATHO01000007">
    <property type="protein sequence ID" value="EQB14770.1"/>
    <property type="molecule type" value="Genomic_DNA"/>
</dbReference>
<dbReference type="SUPFAM" id="SSF103481">
    <property type="entry name" value="Multidrug resistance efflux transporter EmrE"/>
    <property type="match status" value="2"/>
</dbReference>
<evidence type="ECO:0000313" key="10">
    <source>
        <dbReference type="Proteomes" id="UP000015525"/>
    </source>
</evidence>
<proteinExistence type="inferred from homology"/>
<keyword evidence="3 7" id="KW-0812">Transmembrane</keyword>
<feature type="transmembrane region" description="Helical" evidence="7">
    <location>
        <begin position="228"/>
        <end position="246"/>
    </location>
</feature>
<feature type="transmembrane region" description="Helical" evidence="7">
    <location>
        <begin position="258"/>
        <end position="278"/>
    </location>
</feature>
<evidence type="ECO:0000256" key="2">
    <source>
        <dbReference type="ARBA" id="ARBA00009853"/>
    </source>
</evidence>
<dbReference type="PANTHER" id="PTHR22911:SF6">
    <property type="entry name" value="SOLUTE CARRIER FAMILY 35 MEMBER G1"/>
    <property type="match status" value="1"/>
</dbReference>
<reference evidence="9 10" key="1">
    <citation type="journal article" date="2013" name="Genome Announc.">
        <title>Draft Genome Sequence of Sphingobium quisquiliarum Strain P25T, a Novel Hexachlorocyclohexane (HCH)-Degrading Bacterium Isolated from an HCH Dumpsite.</title>
        <authorList>
            <person name="Kumar Singh A."/>
            <person name="Sangwan N."/>
            <person name="Sharma A."/>
            <person name="Gupta V."/>
            <person name="Khurana J.P."/>
            <person name="Lal R."/>
        </authorList>
    </citation>
    <scope>NUCLEOTIDE SEQUENCE [LARGE SCALE GENOMIC DNA]</scope>
    <source>
        <strain evidence="9 10">P25</strain>
    </source>
</reference>
<accession>T0ISH3</accession>
<keyword evidence="10" id="KW-1185">Reference proteome</keyword>
<comment type="caution">
    <text evidence="9">The sequence shown here is derived from an EMBL/GenBank/DDBJ whole genome shotgun (WGS) entry which is preliminary data.</text>
</comment>
<evidence type="ECO:0000256" key="6">
    <source>
        <dbReference type="SAM" id="MobiDB-lite"/>
    </source>
</evidence>
<organism evidence="9 10">
    <name type="scientific">Sphingobium quisquiliarum P25</name>
    <dbReference type="NCBI Taxonomy" id="1329909"/>
    <lineage>
        <taxon>Bacteria</taxon>
        <taxon>Pseudomonadati</taxon>
        <taxon>Pseudomonadota</taxon>
        <taxon>Alphaproteobacteria</taxon>
        <taxon>Sphingomonadales</taxon>
        <taxon>Sphingomonadaceae</taxon>
        <taxon>Sphingobium</taxon>
    </lineage>
</organism>
<feature type="compositionally biased region" description="Polar residues" evidence="6">
    <location>
        <begin position="1"/>
        <end position="12"/>
    </location>
</feature>
<dbReference type="Proteomes" id="UP000015525">
    <property type="component" value="Unassembled WGS sequence"/>
</dbReference>
<feature type="domain" description="EamA" evidence="8">
    <location>
        <begin position="28"/>
        <end position="160"/>
    </location>
</feature>
<dbReference type="PANTHER" id="PTHR22911">
    <property type="entry name" value="ACYL-MALONYL CONDENSING ENZYME-RELATED"/>
    <property type="match status" value="1"/>
</dbReference>
<feature type="transmembrane region" description="Helical" evidence="7">
    <location>
        <begin position="170"/>
        <end position="190"/>
    </location>
</feature>
<evidence type="ECO:0000256" key="1">
    <source>
        <dbReference type="ARBA" id="ARBA00004141"/>
    </source>
</evidence>
<sequence length="319" mass="33844">MKSEAVTLSSGQAGAVRSGSQPVEHRGRGIALRVGAVTAFGAMMAAMKYASEHGVVPIEILFYRNLFSLPTIIAWILWSGGFSVVRTSRPGAHAARSILGLGVMFLTFMALSRLPLAEATVISFSAPLFATMLSALVLRETVGWHRWSAVAIGFIGVLIAVQPGGTELPLAGVAIGLTAALGTAVVVITLRQIGQTESAASTVFWFNIVCITATALPMPFLFKVHEPAIWMALVLGGLMGGMAQIMMTSAVRYAPVSVLAPFDYLQLIWAIFWGYILFSDLPAAPAIAGAALIASAGCYVVWRERKLNRPISGTPQRVV</sequence>
<evidence type="ECO:0000313" key="9">
    <source>
        <dbReference type="EMBL" id="EQB14770.1"/>
    </source>
</evidence>
<dbReference type="GO" id="GO:0016020">
    <property type="term" value="C:membrane"/>
    <property type="evidence" value="ECO:0007669"/>
    <property type="project" value="UniProtKB-SubCell"/>
</dbReference>
<feature type="transmembrane region" description="Helical" evidence="7">
    <location>
        <begin position="30"/>
        <end position="50"/>
    </location>
</feature>
<feature type="transmembrane region" description="Helical" evidence="7">
    <location>
        <begin position="120"/>
        <end position="138"/>
    </location>
</feature>
<feature type="transmembrane region" description="Helical" evidence="7">
    <location>
        <begin position="97"/>
        <end position="114"/>
    </location>
</feature>
<feature type="region of interest" description="Disordered" evidence="6">
    <location>
        <begin position="1"/>
        <end position="22"/>
    </location>
</feature>
<feature type="transmembrane region" description="Helical" evidence="7">
    <location>
        <begin position="147"/>
        <end position="164"/>
    </location>
</feature>
<comment type="subcellular location">
    <subcellularLocation>
        <location evidence="1">Membrane</location>
        <topology evidence="1">Multi-pass membrane protein</topology>
    </subcellularLocation>
</comment>
<dbReference type="InterPro" id="IPR037185">
    <property type="entry name" value="EmrE-like"/>
</dbReference>
<dbReference type="RefSeq" id="WP_021236542.1">
    <property type="nucleotide sequence ID" value="NZ_ATHO01000007.1"/>
</dbReference>
<dbReference type="PATRIC" id="fig|1329909.3.peg.186"/>
<dbReference type="InterPro" id="IPR000620">
    <property type="entry name" value="EamA_dom"/>
</dbReference>
<dbReference type="AlphaFoldDB" id="T0ISH3"/>